<organism evidence="1 2">
    <name type="scientific">Acidiphilium iwatense</name>
    <dbReference type="NCBI Taxonomy" id="768198"/>
    <lineage>
        <taxon>Bacteria</taxon>
        <taxon>Pseudomonadati</taxon>
        <taxon>Pseudomonadota</taxon>
        <taxon>Alphaproteobacteria</taxon>
        <taxon>Acetobacterales</taxon>
        <taxon>Acidocellaceae</taxon>
        <taxon>Acidiphilium</taxon>
    </lineage>
</organism>
<accession>A0ABS9DYK5</accession>
<reference evidence="1 2" key="1">
    <citation type="submission" date="2022-01" db="EMBL/GenBank/DDBJ databases">
        <authorList>
            <person name="Won M."/>
            <person name="Kim S.-J."/>
            <person name="Kwon S.-W."/>
        </authorList>
    </citation>
    <scope>NUCLEOTIDE SEQUENCE [LARGE SCALE GENOMIC DNA]</scope>
    <source>
        <strain evidence="1 2">KCTC 23505</strain>
    </source>
</reference>
<sequence length="62" mass="6776">MSEPETEIDTLDRLENALTRIAAHAAAPSRPNLDRQELATALDRIIATLREALAAADHPEQT</sequence>
<evidence type="ECO:0000313" key="2">
    <source>
        <dbReference type="Proteomes" id="UP001521209"/>
    </source>
</evidence>
<dbReference type="Proteomes" id="UP001521209">
    <property type="component" value="Unassembled WGS sequence"/>
</dbReference>
<proteinExistence type="predicted"/>
<dbReference type="EMBL" id="JAKGBZ010000018">
    <property type="protein sequence ID" value="MCF3947163.1"/>
    <property type="molecule type" value="Genomic_DNA"/>
</dbReference>
<protein>
    <submittedName>
        <fullName evidence="1">Uncharacterized protein</fullName>
    </submittedName>
</protein>
<evidence type="ECO:0000313" key="1">
    <source>
        <dbReference type="EMBL" id="MCF3947163.1"/>
    </source>
</evidence>
<comment type="caution">
    <text evidence="1">The sequence shown here is derived from an EMBL/GenBank/DDBJ whole genome shotgun (WGS) entry which is preliminary data.</text>
</comment>
<dbReference type="RefSeq" id="WP_235704392.1">
    <property type="nucleotide sequence ID" value="NZ_JAKGBZ010000018.1"/>
</dbReference>
<gene>
    <name evidence="1" type="ORF">L2A60_10790</name>
</gene>
<name>A0ABS9DYK5_9PROT</name>
<keyword evidence="2" id="KW-1185">Reference proteome</keyword>